<reference evidence="6" key="1">
    <citation type="submission" date="2020-10" db="EMBL/GenBank/DDBJ databases">
        <authorList>
            <person name="Han B."/>
            <person name="Lu T."/>
            <person name="Zhao Q."/>
            <person name="Huang X."/>
            <person name="Zhao Y."/>
        </authorList>
    </citation>
    <scope>NUCLEOTIDE SEQUENCE</scope>
</reference>
<dbReference type="InterPro" id="IPR055414">
    <property type="entry name" value="LRR_R13L4/SHOC2-like"/>
</dbReference>
<gene>
    <name evidence="6" type="ORF">NCGR_LOCUS53952</name>
</gene>
<organism evidence="6 7">
    <name type="scientific">Miscanthus lutarioriparius</name>
    <dbReference type="NCBI Taxonomy" id="422564"/>
    <lineage>
        <taxon>Eukaryota</taxon>
        <taxon>Viridiplantae</taxon>
        <taxon>Streptophyta</taxon>
        <taxon>Embryophyta</taxon>
        <taxon>Tracheophyta</taxon>
        <taxon>Spermatophyta</taxon>
        <taxon>Magnoliopsida</taxon>
        <taxon>Liliopsida</taxon>
        <taxon>Poales</taxon>
        <taxon>Poaceae</taxon>
        <taxon>PACMAD clade</taxon>
        <taxon>Panicoideae</taxon>
        <taxon>Andropogonodae</taxon>
        <taxon>Andropogoneae</taxon>
        <taxon>Saccharinae</taxon>
        <taxon>Miscanthus</taxon>
    </lineage>
</organism>
<dbReference type="FunFam" id="1.10.10.10:FF:000322">
    <property type="entry name" value="Probable disease resistance protein At1g63360"/>
    <property type="match status" value="1"/>
</dbReference>
<dbReference type="InterPro" id="IPR044974">
    <property type="entry name" value="Disease_R_plants"/>
</dbReference>
<dbReference type="SUPFAM" id="SSF52540">
    <property type="entry name" value="P-loop containing nucleoside triphosphate hydrolases"/>
    <property type="match status" value="1"/>
</dbReference>
<comment type="caution">
    <text evidence="6">The sequence shown here is derived from an EMBL/GenBank/DDBJ whole genome shotgun (WGS) entry which is preliminary data.</text>
</comment>
<dbReference type="PANTHER" id="PTHR23155:SF1227">
    <property type="entry name" value="OS11G0462500 PROTEIN"/>
    <property type="match status" value="1"/>
</dbReference>
<dbReference type="GO" id="GO:0002758">
    <property type="term" value="P:innate immune response-activating signaling pathway"/>
    <property type="evidence" value="ECO:0007669"/>
    <property type="project" value="UniProtKB-ARBA"/>
</dbReference>
<dbReference type="Pfam" id="PF23559">
    <property type="entry name" value="WHD_DRP"/>
    <property type="match status" value="1"/>
</dbReference>
<dbReference type="Gene3D" id="3.80.10.10">
    <property type="entry name" value="Ribonuclease Inhibitor"/>
    <property type="match status" value="1"/>
</dbReference>
<dbReference type="InterPro" id="IPR032675">
    <property type="entry name" value="LRR_dom_sf"/>
</dbReference>
<evidence type="ECO:0000256" key="3">
    <source>
        <dbReference type="SAM" id="MobiDB-lite"/>
    </source>
</evidence>
<dbReference type="InterPro" id="IPR058922">
    <property type="entry name" value="WHD_DRP"/>
</dbReference>
<dbReference type="EMBL" id="CAJGYO010000015">
    <property type="protein sequence ID" value="CAD6270660.1"/>
    <property type="molecule type" value="Genomic_DNA"/>
</dbReference>
<evidence type="ECO:0000256" key="2">
    <source>
        <dbReference type="ARBA" id="ARBA00022821"/>
    </source>
</evidence>
<feature type="domain" description="Disease resistance R13L4/SHOC-2-like LRR" evidence="5">
    <location>
        <begin position="402"/>
        <end position="673"/>
    </location>
</feature>
<keyword evidence="1" id="KW-0677">Repeat</keyword>
<dbReference type="InterPro" id="IPR042197">
    <property type="entry name" value="Apaf_helical"/>
</dbReference>
<accession>A0A811RLM4</accession>
<dbReference type="Proteomes" id="UP000604825">
    <property type="component" value="Unassembled WGS sequence"/>
</dbReference>
<evidence type="ECO:0000259" key="4">
    <source>
        <dbReference type="Pfam" id="PF23559"/>
    </source>
</evidence>
<feature type="compositionally biased region" description="Basic and acidic residues" evidence="3">
    <location>
        <begin position="32"/>
        <end position="42"/>
    </location>
</feature>
<protein>
    <recommendedName>
        <fullName evidence="8">NB-ARC domain-containing protein</fullName>
    </recommendedName>
</protein>
<sequence>MVRALVAKAMDHRERDGAGHRSVWAISGHGSSKRDDDDDRRSAVRSHRAHELGRGQRVGSPRPMESRAMERVWCGVAWHVKRAREDKEEKRKEREKEREYKRSCAGGMLPVGCCKPQSPQFLFLKGKSPQIRARHRSLLPYMCLIIIDGLQEKGMWYGIRGALAESLPYSRIIVTTSTQSIAAACSPERYIYKMRGLGISKSRELFWLELRNRAGPTPALEHALEEFLAKCDGLPLALVSVAKYLREKGENVHLLELGPGAFDELERVLMQCYDSLRGDDHRSCLLYLSIFPKGHCIRRKSLMRRWVAEGLVSGDVTRSAEHVARDHFGELVDKNLIEPVLIGSNSVIKSFRVHDVMLDFLVNKAVSKDMVTLIREDEPLRNKEGAHPVRRLSLTIRNGGLFEFQGCQFLRVLDLEGCRGIDDWTLHCICKLILLKYLSLRGSDVCQIPKKIKNLGCLQTLDIRETQVNKLPMEVLVLPNLAYLFGQFELPGELEDEKSSKVEAFFSKKSVLRIISGSVMDRNGGGSELILLRMRFLEKVKIWCKHSITIDSEDLAYSLQKSISKHNGLKSLSINFGDESINFLDSVLLEGPSMLSSIKLRGRLSRLPNFFTLLALYELQLSNTSLSIEDLSGLQQLPQLVYLKLVEGRHAFWGGRIVVKEDGFPSLCPLCFDAPKASGSAYS</sequence>
<dbReference type="GO" id="GO:0042742">
    <property type="term" value="P:defense response to bacterium"/>
    <property type="evidence" value="ECO:0007669"/>
    <property type="project" value="UniProtKB-ARBA"/>
</dbReference>
<keyword evidence="7" id="KW-1185">Reference proteome</keyword>
<keyword evidence="2" id="KW-0611">Plant defense</keyword>
<dbReference type="InterPro" id="IPR027417">
    <property type="entry name" value="P-loop_NTPase"/>
</dbReference>
<dbReference type="Gene3D" id="1.10.10.10">
    <property type="entry name" value="Winged helix-like DNA-binding domain superfamily/Winged helix DNA-binding domain"/>
    <property type="match status" value="1"/>
</dbReference>
<dbReference type="InterPro" id="IPR036388">
    <property type="entry name" value="WH-like_DNA-bd_sf"/>
</dbReference>
<dbReference type="Gene3D" id="1.10.8.430">
    <property type="entry name" value="Helical domain of apoptotic protease-activating factors"/>
    <property type="match status" value="1"/>
</dbReference>
<dbReference type="AlphaFoldDB" id="A0A811RLM4"/>
<evidence type="ECO:0000256" key="1">
    <source>
        <dbReference type="ARBA" id="ARBA00022737"/>
    </source>
</evidence>
<evidence type="ECO:0000313" key="6">
    <source>
        <dbReference type="EMBL" id="CAD6270660.1"/>
    </source>
</evidence>
<proteinExistence type="predicted"/>
<evidence type="ECO:0000259" key="5">
    <source>
        <dbReference type="Pfam" id="PF23598"/>
    </source>
</evidence>
<dbReference type="GO" id="GO:0043531">
    <property type="term" value="F:ADP binding"/>
    <property type="evidence" value="ECO:0007669"/>
    <property type="project" value="InterPro"/>
</dbReference>
<name>A0A811RLM4_9POAL</name>
<dbReference type="PANTHER" id="PTHR23155">
    <property type="entry name" value="DISEASE RESISTANCE PROTEIN RP"/>
    <property type="match status" value="1"/>
</dbReference>
<dbReference type="Pfam" id="PF23598">
    <property type="entry name" value="LRR_14"/>
    <property type="match status" value="1"/>
</dbReference>
<dbReference type="SUPFAM" id="SSF52047">
    <property type="entry name" value="RNI-like"/>
    <property type="match status" value="1"/>
</dbReference>
<feature type="region of interest" description="Disordered" evidence="3">
    <location>
        <begin position="11"/>
        <end position="66"/>
    </location>
</feature>
<evidence type="ECO:0008006" key="8">
    <source>
        <dbReference type="Google" id="ProtNLM"/>
    </source>
</evidence>
<dbReference type="OrthoDB" id="655162at2759"/>
<evidence type="ECO:0000313" key="7">
    <source>
        <dbReference type="Proteomes" id="UP000604825"/>
    </source>
</evidence>
<dbReference type="GO" id="GO:0009626">
    <property type="term" value="P:plant-type hypersensitive response"/>
    <property type="evidence" value="ECO:0007669"/>
    <property type="project" value="UniProtKB-ARBA"/>
</dbReference>
<feature type="domain" description="Disease resistance protein winged helix" evidence="4">
    <location>
        <begin position="290"/>
        <end position="360"/>
    </location>
</feature>